<protein>
    <submittedName>
        <fullName evidence="1">Uncharacterized protein</fullName>
    </submittedName>
</protein>
<organism evidence="1">
    <name type="scientific">marine sediment metagenome</name>
    <dbReference type="NCBI Taxonomy" id="412755"/>
    <lineage>
        <taxon>unclassified sequences</taxon>
        <taxon>metagenomes</taxon>
        <taxon>ecological metagenomes</taxon>
    </lineage>
</organism>
<comment type="caution">
    <text evidence="1">The sequence shown here is derived from an EMBL/GenBank/DDBJ whole genome shotgun (WGS) entry which is preliminary data.</text>
</comment>
<feature type="non-terminal residue" evidence="1">
    <location>
        <position position="59"/>
    </location>
</feature>
<name>A0A0F9GP88_9ZZZZ</name>
<gene>
    <name evidence="1" type="ORF">LCGC14_1886050</name>
</gene>
<evidence type="ECO:0000313" key="1">
    <source>
        <dbReference type="EMBL" id="KKL92296.1"/>
    </source>
</evidence>
<reference evidence="1" key="1">
    <citation type="journal article" date="2015" name="Nature">
        <title>Complex archaea that bridge the gap between prokaryotes and eukaryotes.</title>
        <authorList>
            <person name="Spang A."/>
            <person name="Saw J.H."/>
            <person name="Jorgensen S.L."/>
            <person name="Zaremba-Niedzwiedzka K."/>
            <person name="Martijn J."/>
            <person name="Lind A.E."/>
            <person name="van Eijk R."/>
            <person name="Schleper C."/>
            <person name="Guy L."/>
            <person name="Ettema T.J."/>
        </authorList>
    </citation>
    <scope>NUCLEOTIDE SEQUENCE</scope>
</reference>
<proteinExistence type="predicted"/>
<dbReference type="AlphaFoldDB" id="A0A0F9GP88"/>
<sequence length="59" mass="6666">MPQLGDIKKAKELGLKSNKGSAQYLYYACSDCGKQSWKRLRKGKVESQRCLNCGARDRV</sequence>
<accession>A0A0F9GP88</accession>
<dbReference type="EMBL" id="LAZR01019503">
    <property type="protein sequence ID" value="KKL92296.1"/>
    <property type="molecule type" value="Genomic_DNA"/>
</dbReference>